<sequence>MTIVDFVLATGTHLVAEWTYDDEARPVTVVTLTRCPESVTYQMSGHVRPKCAVTHAATTDRVLCRAEPVAC</sequence>
<gene>
    <name evidence="1" type="ORF">EXE59_09810</name>
</gene>
<dbReference type="Proteomes" id="UP000297496">
    <property type="component" value="Unassembled WGS sequence"/>
</dbReference>
<dbReference type="RefSeq" id="WP_135838741.1">
    <property type="nucleotide sequence ID" value="NZ_SRRO01000001.1"/>
</dbReference>
<keyword evidence="2" id="KW-1185">Reference proteome</keyword>
<dbReference type="EMBL" id="SRRO01000001">
    <property type="protein sequence ID" value="TGN64214.1"/>
    <property type="molecule type" value="Genomic_DNA"/>
</dbReference>
<accession>A0A4Z1C1V1</accession>
<reference evidence="1 2" key="1">
    <citation type="submission" date="2019-04" db="EMBL/GenBank/DDBJ databases">
        <title>Three New Species of Nocardioides, Nocardioides euryhalodurans sp. nov., Nocardioides seonyuensis sp. nov. and Nocardioides eburneoflavus sp. nov. Isolated from Soil.</title>
        <authorList>
            <person name="Roh S.G."/>
            <person name="Lee C."/>
            <person name="Kim M.-K."/>
            <person name="Kim S.B."/>
        </authorList>
    </citation>
    <scope>NUCLEOTIDE SEQUENCE [LARGE SCALE GENOMIC DNA]</scope>
    <source>
        <strain evidence="1 2">MMS17-SY213</strain>
    </source>
</reference>
<evidence type="ECO:0000313" key="2">
    <source>
        <dbReference type="Proteomes" id="UP000297496"/>
    </source>
</evidence>
<evidence type="ECO:0000313" key="1">
    <source>
        <dbReference type="EMBL" id="TGN64214.1"/>
    </source>
</evidence>
<organism evidence="1 2">
    <name type="scientific">Nocardioides eburneiflavus</name>
    <dbReference type="NCBI Taxonomy" id="2518372"/>
    <lineage>
        <taxon>Bacteria</taxon>
        <taxon>Bacillati</taxon>
        <taxon>Actinomycetota</taxon>
        <taxon>Actinomycetes</taxon>
        <taxon>Propionibacteriales</taxon>
        <taxon>Nocardioidaceae</taxon>
        <taxon>Nocardioides</taxon>
    </lineage>
</organism>
<name>A0A4Z1C1V1_9ACTN</name>
<proteinExistence type="predicted"/>
<dbReference type="AlphaFoldDB" id="A0A4Z1C1V1"/>
<protein>
    <submittedName>
        <fullName evidence="1">Uncharacterized protein</fullName>
    </submittedName>
</protein>
<comment type="caution">
    <text evidence="1">The sequence shown here is derived from an EMBL/GenBank/DDBJ whole genome shotgun (WGS) entry which is preliminary data.</text>
</comment>